<name>A0ABY8L3N0_9FLAO</name>
<evidence type="ECO:0000313" key="3">
    <source>
        <dbReference type="Proteomes" id="UP001232001"/>
    </source>
</evidence>
<accession>A0ABY8L3N0</accession>
<keyword evidence="1" id="KW-0732">Signal</keyword>
<evidence type="ECO:0000313" key="2">
    <source>
        <dbReference type="EMBL" id="WGH74495.1"/>
    </source>
</evidence>
<protein>
    <recommendedName>
        <fullName evidence="4">Lipocalin-like domain-containing protein</fullName>
    </recommendedName>
</protein>
<dbReference type="EMBL" id="CP122539">
    <property type="protein sequence ID" value="WGH74495.1"/>
    <property type="molecule type" value="Genomic_DNA"/>
</dbReference>
<dbReference type="Proteomes" id="UP001232001">
    <property type="component" value="Chromosome"/>
</dbReference>
<feature type="chain" id="PRO_5045111878" description="Lipocalin-like domain-containing protein" evidence="1">
    <location>
        <begin position="22"/>
        <end position="183"/>
    </location>
</feature>
<evidence type="ECO:0000256" key="1">
    <source>
        <dbReference type="SAM" id="SignalP"/>
    </source>
</evidence>
<feature type="signal peptide" evidence="1">
    <location>
        <begin position="1"/>
        <end position="21"/>
    </location>
</feature>
<evidence type="ECO:0008006" key="4">
    <source>
        <dbReference type="Google" id="ProtNLM"/>
    </source>
</evidence>
<dbReference type="PROSITE" id="PS51257">
    <property type="entry name" value="PROKAR_LIPOPROTEIN"/>
    <property type="match status" value="1"/>
</dbReference>
<sequence>MKTVKRIIASFILVTSVLSCSSDEDTTSANCGDVVNQQAQGNVQGFEYINKGGTYTELSNGEYNCAIFIQEPIGGSCFFPDFEPINEELIEVKILFGLKELKPQTITFSDTAEIGGTLENTLNFNAIINDKDTNTNYTDAELATCGTLEIIEIKDNTITGKIIAEGQKGSSINGNFTLDFCEF</sequence>
<reference evidence="2 3" key="1">
    <citation type="submission" date="2023-04" db="EMBL/GenBank/DDBJ databases">
        <title>Tenacibaculum tangerinum sp. nov., isolated from sea tidal flat of South Korea.</title>
        <authorList>
            <person name="Lee S.H."/>
            <person name="Kim J.-J."/>
        </authorList>
    </citation>
    <scope>NUCLEOTIDE SEQUENCE [LARGE SCALE GENOMIC DNA]</scope>
    <source>
        <strain evidence="2 3">GRR-S3-23</strain>
    </source>
</reference>
<keyword evidence="3" id="KW-1185">Reference proteome</keyword>
<organism evidence="2 3">
    <name type="scientific">Tenacibaculum tangerinum</name>
    <dbReference type="NCBI Taxonomy" id="3038772"/>
    <lineage>
        <taxon>Bacteria</taxon>
        <taxon>Pseudomonadati</taxon>
        <taxon>Bacteroidota</taxon>
        <taxon>Flavobacteriia</taxon>
        <taxon>Flavobacteriales</taxon>
        <taxon>Flavobacteriaceae</taxon>
        <taxon>Tenacibaculum</taxon>
    </lineage>
</organism>
<gene>
    <name evidence="2" type="ORF">P8625_10335</name>
</gene>
<proteinExistence type="predicted"/>
<dbReference type="RefSeq" id="WP_279650375.1">
    <property type="nucleotide sequence ID" value="NZ_CP122539.1"/>
</dbReference>